<dbReference type="GeneID" id="20646679"/>
<organism evidence="2 3">
    <name type="scientific">Phytophthora sojae (strain P6497)</name>
    <name type="common">Soybean stem and root rot agent</name>
    <name type="synonym">Phytophthora megasperma f. sp. glycines</name>
    <dbReference type="NCBI Taxonomy" id="1094619"/>
    <lineage>
        <taxon>Eukaryota</taxon>
        <taxon>Sar</taxon>
        <taxon>Stramenopiles</taxon>
        <taxon>Oomycota</taxon>
        <taxon>Peronosporomycetes</taxon>
        <taxon>Peronosporales</taxon>
        <taxon>Peronosporaceae</taxon>
        <taxon>Phytophthora</taxon>
    </lineage>
</organism>
<feature type="compositionally biased region" description="Polar residues" evidence="1">
    <location>
        <begin position="1"/>
        <end position="15"/>
    </location>
</feature>
<feature type="region of interest" description="Disordered" evidence="1">
    <location>
        <begin position="1"/>
        <end position="89"/>
    </location>
</feature>
<dbReference type="KEGG" id="psoj:PHYSODRAFT_333520"/>
<name>G4ZL31_PHYSP</name>
<dbReference type="AlphaFoldDB" id="G4ZL31"/>
<evidence type="ECO:0000313" key="3">
    <source>
        <dbReference type="Proteomes" id="UP000002640"/>
    </source>
</evidence>
<evidence type="ECO:0000256" key="1">
    <source>
        <dbReference type="SAM" id="MobiDB-lite"/>
    </source>
</evidence>
<sequence>MTNQVRHQPSRQSKQPIKPTKSPKKHQSLRRHRHQCRPYTPSLRADLAPAASVPKYFEQSERSQQPSWNSPSTSRPVGPRIHPDRAGQAALAPAAQVACHCVEVPDRHDQAQQNNVSRLAPDSSQHSIGTRHVQDHLGGCLAPNLCETHYEACLR</sequence>
<protein>
    <submittedName>
        <fullName evidence="2">Uncharacterized protein</fullName>
    </submittedName>
</protein>
<evidence type="ECO:0000313" key="2">
    <source>
        <dbReference type="EMBL" id="EGZ15253.1"/>
    </source>
</evidence>
<feature type="compositionally biased region" description="Basic residues" evidence="1">
    <location>
        <begin position="21"/>
        <end position="36"/>
    </location>
</feature>
<reference evidence="2 3" key="1">
    <citation type="journal article" date="2006" name="Science">
        <title>Phytophthora genome sequences uncover evolutionary origins and mechanisms of pathogenesis.</title>
        <authorList>
            <person name="Tyler B.M."/>
            <person name="Tripathy S."/>
            <person name="Zhang X."/>
            <person name="Dehal P."/>
            <person name="Jiang R.H."/>
            <person name="Aerts A."/>
            <person name="Arredondo F.D."/>
            <person name="Baxter L."/>
            <person name="Bensasson D."/>
            <person name="Beynon J.L."/>
            <person name="Chapman J."/>
            <person name="Damasceno C.M."/>
            <person name="Dorrance A.E."/>
            <person name="Dou D."/>
            <person name="Dickerman A.W."/>
            <person name="Dubchak I.L."/>
            <person name="Garbelotto M."/>
            <person name="Gijzen M."/>
            <person name="Gordon S.G."/>
            <person name="Govers F."/>
            <person name="Grunwald N.J."/>
            <person name="Huang W."/>
            <person name="Ivors K.L."/>
            <person name="Jones R.W."/>
            <person name="Kamoun S."/>
            <person name="Krampis K."/>
            <person name="Lamour K.H."/>
            <person name="Lee M.K."/>
            <person name="McDonald W.H."/>
            <person name="Medina M."/>
            <person name="Meijer H.J."/>
            <person name="Nordberg E.K."/>
            <person name="Maclean D.J."/>
            <person name="Ospina-Giraldo M.D."/>
            <person name="Morris P.F."/>
            <person name="Phuntumart V."/>
            <person name="Putnam N.H."/>
            <person name="Rash S."/>
            <person name="Rose J.K."/>
            <person name="Sakihama Y."/>
            <person name="Salamov A.A."/>
            <person name="Savidor A."/>
            <person name="Scheuring C.F."/>
            <person name="Smith B.M."/>
            <person name="Sobral B.W."/>
            <person name="Terry A."/>
            <person name="Torto-Alalibo T.A."/>
            <person name="Win J."/>
            <person name="Xu Z."/>
            <person name="Zhang H."/>
            <person name="Grigoriev I.V."/>
            <person name="Rokhsar D.S."/>
            <person name="Boore J.L."/>
        </authorList>
    </citation>
    <scope>NUCLEOTIDE SEQUENCE [LARGE SCALE GENOMIC DNA]</scope>
    <source>
        <strain evidence="2 3">P6497</strain>
    </source>
</reference>
<feature type="compositionally biased region" description="Polar residues" evidence="1">
    <location>
        <begin position="62"/>
        <end position="75"/>
    </location>
</feature>
<dbReference type="EMBL" id="JH159155">
    <property type="protein sequence ID" value="EGZ15253.1"/>
    <property type="molecule type" value="Genomic_DNA"/>
</dbReference>
<proteinExistence type="predicted"/>
<keyword evidence="3" id="KW-1185">Reference proteome</keyword>
<dbReference type="InParanoid" id="G4ZL31"/>
<gene>
    <name evidence="2" type="ORF">PHYSODRAFT_333520</name>
</gene>
<dbReference type="SMR" id="G4ZL31"/>
<accession>G4ZL31</accession>
<dbReference type="Proteomes" id="UP000002640">
    <property type="component" value="Unassembled WGS sequence"/>
</dbReference>
<dbReference type="RefSeq" id="XP_009529002.1">
    <property type="nucleotide sequence ID" value="XM_009530707.1"/>
</dbReference>